<dbReference type="PATRIC" id="fig|1297742.4.peg.7061"/>
<evidence type="ECO:0000256" key="1">
    <source>
        <dbReference type="SAM" id="MobiDB-lite"/>
    </source>
</evidence>
<gene>
    <name evidence="3" type="ORF">A176_006963</name>
</gene>
<reference evidence="3 4" key="1">
    <citation type="journal article" date="2016" name="PLoS ONE">
        <title>Complete Genome Sequence and Comparative Genomics of a Novel Myxobacterium Myxococcus hansupus.</title>
        <authorList>
            <person name="Sharma G."/>
            <person name="Narwani T."/>
            <person name="Subramanian S."/>
        </authorList>
    </citation>
    <scope>NUCLEOTIDE SEQUENCE [LARGE SCALE GENOMIC DNA]</scope>
    <source>
        <strain evidence="4">mixupus</strain>
    </source>
</reference>
<name>A0A0H4X337_9BACT</name>
<dbReference type="AlphaFoldDB" id="A0A0H4X337"/>
<dbReference type="KEGG" id="mym:A176_006963"/>
<evidence type="ECO:0000313" key="4">
    <source>
        <dbReference type="Proteomes" id="UP000009026"/>
    </source>
</evidence>
<organism evidence="3 4">
    <name type="scientific">Pseudomyxococcus hansupus</name>
    <dbReference type="NCBI Taxonomy" id="1297742"/>
    <lineage>
        <taxon>Bacteria</taxon>
        <taxon>Pseudomonadati</taxon>
        <taxon>Myxococcota</taxon>
        <taxon>Myxococcia</taxon>
        <taxon>Myxococcales</taxon>
        <taxon>Cystobacterineae</taxon>
        <taxon>Myxococcaceae</taxon>
        <taxon>Pseudomyxococcus</taxon>
    </lineage>
</organism>
<dbReference type="STRING" id="1297742.A176_006963"/>
<dbReference type="RefSeq" id="WP_002637778.1">
    <property type="nucleotide sequence ID" value="NZ_CP012109.1"/>
</dbReference>
<dbReference type="eggNOG" id="COG2913">
    <property type="taxonomic scope" value="Bacteria"/>
</dbReference>
<sequence length="165" mass="17552">MSGDVSATETNPQADAASGLFTAFQKEGKVPRGRWAGALLAALVPVVLGVGLWSIAKGEEKTFRIVTPSGFKSMRGGMTTDQVRAVLGRPITLEREASGAECYRYGTPNLVNPQFLIYSVCYEDGKLRDVKTLKYSAWNVDPATGTYDAPGEEPAAPAPVPAQEG</sequence>
<keyword evidence="2" id="KW-0472">Membrane</keyword>
<evidence type="ECO:0008006" key="5">
    <source>
        <dbReference type="Google" id="ProtNLM"/>
    </source>
</evidence>
<feature type="compositionally biased region" description="Pro residues" evidence="1">
    <location>
        <begin position="156"/>
        <end position="165"/>
    </location>
</feature>
<proteinExistence type="predicted"/>
<evidence type="ECO:0000256" key="2">
    <source>
        <dbReference type="SAM" id="Phobius"/>
    </source>
</evidence>
<evidence type="ECO:0000313" key="3">
    <source>
        <dbReference type="EMBL" id="AKQ70051.1"/>
    </source>
</evidence>
<keyword evidence="2" id="KW-0812">Transmembrane</keyword>
<dbReference type="EMBL" id="CP012109">
    <property type="protein sequence ID" value="AKQ70051.1"/>
    <property type="molecule type" value="Genomic_DNA"/>
</dbReference>
<keyword evidence="4" id="KW-1185">Reference proteome</keyword>
<feature type="region of interest" description="Disordered" evidence="1">
    <location>
        <begin position="146"/>
        <end position="165"/>
    </location>
</feature>
<keyword evidence="2" id="KW-1133">Transmembrane helix</keyword>
<protein>
    <recommendedName>
        <fullName evidence="5">Outer membrane protein assembly factor BamE</fullName>
    </recommendedName>
</protein>
<feature type="transmembrane region" description="Helical" evidence="2">
    <location>
        <begin position="35"/>
        <end position="55"/>
    </location>
</feature>
<dbReference type="Proteomes" id="UP000009026">
    <property type="component" value="Chromosome"/>
</dbReference>
<accession>A0A0H4X337</accession>